<dbReference type="EMBL" id="KB456269">
    <property type="protein sequence ID" value="EMF09458.1"/>
    <property type="molecule type" value="Genomic_DNA"/>
</dbReference>
<evidence type="ECO:0000256" key="1">
    <source>
        <dbReference type="SAM" id="SignalP"/>
    </source>
</evidence>
<dbReference type="Proteomes" id="UP000016931">
    <property type="component" value="Unassembled WGS sequence"/>
</dbReference>
<evidence type="ECO:0000313" key="2">
    <source>
        <dbReference type="EMBL" id="EMF09458.1"/>
    </source>
</evidence>
<dbReference type="AlphaFoldDB" id="N1QFZ2"/>
<dbReference type="RefSeq" id="XP_016757579.1">
    <property type="nucleotide sequence ID" value="XM_016901590.1"/>
</dbReference>
<feature type="signal peptide" evidence="1">
    <location>
        <begin position="1"/>
        <end position="20"/>
    </location>
</feature>
<keyword evidence="1" id="KW-0732">Signal</keyword>
<proteinExistence type="predicted"/>
<accession>N1QFZ2</accession>
<organism evidence="2 3">
    <name type="scientific">Sphaerulina musiva (strain SO2202)</name>
    <name type="common">Poplar stem canker fungus</name>
    <name type="synonym">Septoria musiva</name>
    <dbReference type="NCBI Taxonomy" id="692275"/>
    <lineage>
        <taxon>Eukaryota</taxon>
        <taxon>Fungi</taxon>
        <taxon>Dikarya</taxon>
        <taxon>Ascomycota</taxon>
        <taxon>Pezizomycotina</taxon>
        <taxon>Dothideomycetes</taxon>
        <taxon>Dothideomycetidae</taxon>
        <taxon>Mycosphaerellales</taxon>
        <taxon>Mycosphaerellaceae</taxon>
        <taxon>Sphaerulina</taxon>
    </lineage>
</organism>
<evidence type="ECO:0000313" key="3">
    <source>
        <dbReference type="Proteomes" id="UP000016931"/>
    </source>
</evidence>
<protein>
    <submittedName>
        <fullName evidence="2">Uncharacterized protein</fullName>
    </submittedName>
</protein>
<reference evidence="2 3" key="1">
    <citation type="journal article" date="2012" name="PLoS Pathog.">
        <title>Diverse lifestyles and strategies of plant pathogenesis encoded in the genomes of eighteen Dothideomycetes fungi.</title>
        <authorList>
            <person name="Ohm R.A."/>
            <person name="Feau N."/>
            <person name="Henrissat B."/>
            <person name="Schoch C.L."/>
            <person name="Horwitz B.A."/>
            <person name="Barry K.W."/>
            <person name="Condon B.J."/>
            <person name="Copeland A.C."/>
            <person name="Dhillon B."/>
            <person name="Glaser F."/>
            <person name="Hesse C.N."/>
            <person name="Kosti I."/>
            <person name="LaButti K."/>
            <person name="Lindquist E.A."/>
            <person name="Lucas S."/>
            <person name="Salamov A.A."/>
            <person name="Bradshaw R.E."/>
            <person name="Ciuffetti L."/>
            <person name="Hamelin R.C."/>
            <person name="Kema G.H.J."/>
            <person name="Lawrence C."/>
            <person name="Scott J.A."/>
            <person name="Spatafora J.W."/>
            <person name="Turgeon B.G."/>
            <person name="de Wit P.J.G.M."/>
            <person name="Zhong S."/>
            <person name="Goodwin S.B."/>
            <person name="Grigoriev I.V."/>
        </authorList>
    </citation>
    <scope>NUCLEOTIDE SEQUENCE [LARGE SCALE GENOMIC DNA]</scope>
    <source>
        <strain evidence="2 3">SO2202</strain>
    </source>
</reference>
<dbReference type="HOGENOM" id="CLU_2656041_0_0_1"/>
<dbReference type="GeneID" id="27898727"/>
<name>N1QFZ2_SPHMS</name>
<keyword evidence="3" id="KW-1185">Reference proteome</keyword>
<feature type="chain" id="PRO_5004110796" evidence="1">
    <location>
        <begin position="21"/>
        <end position="76"/>
    </location>
</feature>
<sequence length="76" mass="8299">MVNFITIATALLGVASIADACKQNDCCYAANGGCPSDVYNDCWSKCCGTTKVWEMRKQRNNSWKNVNVYPGVPCAE</sequence>
<gene>
    <name evidence="2" type="ORF">SEPMUDRAFT_120312</name>
</gene>